<dbReference type="InterPro" id="IPR016518">
    <property type="entry name" value="Alpha-L-fucosidase"/>
</dbReference>
<evidence type="ECO:0000256" key="1">
    <source>
        <dbReference type="SAM" id="SignalP"/>
    </source>
</evidence>
<proteinExistence type="predicted"/>
<feature type="domain" description="Glycosyl hydrolase family 95 catalytic" evidence="4">
    <location>
        <begin position="344"/>
        <end position="775"/>
    </location>
</feature>
<dbReference type="GO" id="GO:0004560">
    <property type="term" value="F:alpha-L-fucosidase activity"/>
    <property type="evidence" value="ECO:0007669"/>
    <property type="project" value="InterPro"/>
</dbReference>
<dbReference type="Pfam" id="PF22124">
    <property type="entry name" value="Glyco_hydro_95_cat"/>
    <property type="match status" value="1"/>
</dbReference>
<dbReference type="AlphaFoldDB" id="A0A0C2WMJ2"/>
<evidence type="ECO:0000259" key="3">
    <source>
        <dbReference type="Pfam" id="PF21307"/>
    </source>
</evidence>
<dbReference type="InterPro" id="IPR049053">
    <property type="entry name" value="AFCA-like_C"/>
</dbReference>
<dbReference type="Pfam" id="PF21307">
    <property type="entry name" value="Glyco_hydro_95_C"/>
    <property type="match status" value="1"/>
</dbReference>
<feature type="domain" description="Glycosyl hydrolase family 95 N-terminal" evidence="2">
    <location>
        <begin position="43"/>
        <end position="311"/>
    </location>
</feature>
<feature type="chain" id="PRO_5002158089" evidence="1">
    <location>
        <begin position="29"/>
        <end position="867"/>
    </location>
</feature>
<dbReference type="InParanoid" id="A0A0C2WMJ2"/>
<dbReference type="STRING" id="946122.A0A0C2WMJ2"/>
<dbReference type="Gene3D" id="1.50.10.10">
    <property type="match status" value="1"/>
</dbReference>
<keyword evidence="5" id="KW-0378">Hydrolase</keyword>
<keyword evidence="6" id="KW-1185">Reference proteome</keyword>
<evidence type="ECO:0000259" key="4">
    <source>
        <dbReference type="Pfam" id="PF22124"/>
    </source>
</evidence>
<organism evidence="5 6">
    <name type="scientific">Amanita muscaria (strain Koide BX008)</name>
    <dbReference type="NCBI Taxonomy" id="946122"/>
    <lineage>
        <taxon>Eukaryota</taxon>
        <taxon>Fungi</taxon>
        <taxon>Dikarya</taxon>
        <taxon>Basidiomycota</taxon>
        <taxon>Agaricomycotina</taxon>
        <taxon>Agaricomycetes</taxon>
        <taxon>Agaricomycetidae</taxon>
        <taxon>Agaricales</taxon>
        <taxon>Pluteineae</taxon>
        <taxon>Amanitaceae</taxon>
        <taxon>Amanita</taxon>
    </lineage>
</organism>
<dbReference type="GO" id="GO:0005975">
    <property type="term" value="P:carbohydrate metabolic process"/>
    <property type="evidence" value="ECO:0007669"/>
    <property type="project" value="InterPro"/>
</dbReference>
<gene>
    <name evidence="5" type="ORF">M378DRAFT_80684</name>
</gene>
<dbReference type="HOGENOM" id="CLU_004617_2_2_1"/>
<dbReference type="EMBL" id="KN818266">
    <property type="protein sequence ID" value="KIL62802.1"/>
    <property type="molecule type" value="Genomic_DNA"/>
</dbReference>
<dbReference type="OrthoDB" id="2848340at2759"/>
<dbReference type="InterPro" id="IPR008928">
    <property type="entry name" value="6-hairpin_glycosidase_sf"/>
</dbReference>
<dbReference type="PIRSF" id="PIRSF007663">
    <property type="entry name" value="UCP007663"/>
    <property type="match status" value="1"/>
</dbReference>
<feature type="signal peptide" evidence="1">
    <location>
        <begin position="1"/>
        <end position="28"/>
    </location>
</feature>
<keyword evidence="1" id="KW-0732">Signal</keyword>
<accession>A0A0C2WMJ2</accession>
<dbReference type="SUPFAM" id="SSF48208">
    <property type="entry name" value="Six-hairpin glycosidases"/>
    <property type="match status" value="1"/>
</dbReference>
<dbReference type="Pfam" id="PF14498">
    <property type="entry name" value="Glyco_hyd_65N_2"/>
    <property type="match status" value="1"/>
</dbReference>
<dbReference type="PANTHER" id="PTHR31084">
    <property type="entry name" value="ALPHA-L-FUCOSIDASE 2"/>
    <property type="match status" value="1"/>
</dbReference>
<name>A0A0C2WMJ2_AMAMK</name>
<evidence type="ECO:0000259" key="2">
    <source>
        <dbReference type="Pfam" id="PF14498"/>
    </source>
</evidence>
<feature type="domain" description="Alpha fucosidase A-like C-terminal" evidence="3">
    <location>
        <begin position="790"/>
        <end position="831"/>
    </location>
</feature>
<dbReference type="PANTHER" id="PTHR31084:SF3">
    <property type="entry name" value="ALPHA-FUCOSIDASE A"/>
    <property type="match status" value="1"/>
</dbReference>
<reference evidence="5 6" key="1">
    <citation type="submission" date="2014-04" db="EMBL/GenBank/DDBJ databases">
        <title>Evolutionary Origins and Diversification of the Mycorrhizal Mutualists.</title>
        <authorList>
            <consortium name="DOE Joint Genome Institute"/>
            <consortium name="Mycorrhizal Genomics Consortium"/>
            <person name="Kohler A."/>
            <person name="Kuo A."/>
            <person name="Nagy L.G."/>
            <person name="Floudas D."/>
            <person name="Copeland A."/>
            <person name="Barry K.W."/>
            <person name="Cichocki N."/>
            <person name="Veneault-Fourrey C."/>
            <person name="LaButti K."/>
            <person name="Lindquist E.A."/>
            <person name="Lipzen A."/>
            <person name="Lundell T."/>
            <person name="Morin E."/>
            <person name="Murat C."/>
            <person name="Riley R."/>
            <person name="Ohm R."/>
            <person name="Sun H."/>
            <person name="Tunlid A."/>
            <person name="Henrissat B."/>
            <person name="Grigoriev I.V."/>
            <person name="Hibbett D.S."/>
            <person name="Martin F."/>
        </authorList>
    </citation>
    <scope>NUCLEOTIDE SEQUENCE [LARGE SCALE GENOMIC DNA]</scope>
    <source>
        <strain evidence="5 6">Koide BX008</strain>
    </source>
</reference>
<protein>
    <submittedName>
        <fullName evidence="5">Glycoside hydrolase family 95 protein</fullName>
    </submittedName>
</protein>
<dbReference type="InterPro" id="IPR054363">
    <property type="entry name" value="GH95_cat"/>
</dbReference>
<dbReference type="InterPro" id="IPR027414">
    <property type="entry name" value="GH95_N_dom"/>
</dbReference>
<evidence type="ECO:0000313" key="6">
    <source>
        <dbReference type="Proteomes" id="UP000054549"/>
    </source>
</evidence>
<dbReference type="InterPro" id="IPR012341">
    <property type="entry name" value="6hp_glycosidase-like_sf"/>
</dbReference>
<dbReference type="Proteomes" id="UP000054549">
    <property type="component" value="Unassembled WGS sequence"/>
</dbReference>
<evidence type="ECO:0000313" key="5">
    <source>
        <dbReference type="EMBL" id="KIL62802.1"/>
    </source>
</evidence>
<sequence length="867" mass="94357">MFGSQWATLLWLAYGLLSLFRFLTPTMSISNAPAGFPTSGNGLWYSTPGIEWAKDFMPIGNGYLGAMIPGGIVQERTQLNIETLWSGGPFDDPAYNGGNKDLSELSGTAQIMQGIREAIFSSPTGTIDNIEDLTTPAGAYGSYTGSGYLFSTVNATGPVSEYARWLDLDQGLARTSWSQGNASYLRTSFCSHSSQACVEHLTTTSSSFVIFPHSLPALTYAFSSTPEVGLPAPNVTCLDSNTLSVRGQVSQVPTSMLYELLFRVSVASGLGSNIQCISLPQTPGGTPNATIQVTGGSVSEAWITWVGATDYSIDAGGPASNFTFRGDDPHGRLVPILSSATSGSYQQSFNDHISSYNALLNEPFSLSLGQSPNLTVPTDVLKAGYQVDKGDPYLEWLTFNLGRYLLASSAPGVLPSNLQGVWADGWANPWSADSNINIQMNYWSADMTNLDVSRPLFNYFEKTWAPRGEYTAKVLYNISRGWVTHNEACCLLLLGLSNIFGHTGMKGGGNTAQWANYPEANAWMMIHVWDHFDYYNDVTWWQSQGWPLLKGVAEFHLEKLIPDLHFNDSTLVVAPCNSPEQEPITLGCAHAQQLIWQLFNAVEKGFAASGDNDYAFLQEVQTTRAKMDKGLHIGSWGQLQEWKVGMDSPSDTHRHLSHLIGLYPGYAIASYDPTLQKSGQYTSYTKDEILKAATISLLHRGNGTGPDGDAGWEKAWRAAAWAQIGDAEAFYHLLTYTLYQDFGPSLLSLYDPNSLYPFFQIDANLGYPAAVMNALIQAPDVPTLDAPLDVVLLPALPSQWSTGSIRGARVRGGVSLTLAWSGGKPTNAEFRVDPHVLIPRLIRVSYGGKGIGSFTTNPGHVEAYTRF</sequence>